<reference evidence="2 3" key="1">
    <citation type="journal article" date="2023" name="Elife">
        <title>Identification of key yeast species and microbe-microbe interactions impacting larval growth of Drosophila in the wild.</title>
        <authorList>
            <person name="Mure A."/>
            <person name="Sugiura Y."/>
            <person name="Maeda R."/>
            <person name="Honda K."/>
            <person name="Sakurai N."/>
            <person name="Takahashi Y."/>
            <person name="Watada M."/>
            <person name="Katoh T."/>
            <person name="Gotoh A."/>
            <person name="Gotoh Y."/>
            <person name="Taniguchi I."/>
            <person name="Nakamura K."/>
            <person name="Hayashi T."/>
            <person name="Katayama T."/>
            <person name="Uemura T."/>
            <person name="Hattori Y."/>
        </authorList>
    </citation>
    <scope>NUCLEOTIDE SEQUENCE [LARGE SCALE GENOMIC DNA]</scope>
    <source>
        <strain evidence="2 3">KH-74</strain>
    </source>
</reference>
<evidence type="ECO:0000256" key="1">
    <source>
        <dbReference type="SAM" id="Phobius"/>
    </source>
</evidence>
<keyword evidence="1" id="KW-0472">Membrane</keyword>
<keyword evidence="3" id="KW-1185">Reference proteome</keyword>
<keyword evidence="1" id="KW-0812">Transmembrane</keyword>
<evidence type="ECO:0000313" key="2">
    <source>
        <dbReference type="EMBL" id="GMM53582.1"/>
    </source>
</evidence>
<organism evidence="2 3">
    <name type="scientific">Maudiozyma humilis</name>
    <name type="common">Sour dough yeast</name>
    <name type="synonym">Kazachstania humilis</name>
    <dbReference type="NCBI Taxonomy" id="51915"/>
    <lineage>
        <taxon>Eukaryota</taxon>
        <taxon>Fungi</taxon>
        <taxon>Dikarya</taxon>
        <taxon>Ascomycota</taxon>
        <taxon>Saccharomycotina</taxon>
        <taxon>Saccharomycetes</taxon>
        <taxon>Saccharomycetales</taxon>
        <taxon>Saccharomycetaceae</taxon>
        <taxon>Maudiozyma</taxon>
    </lineage>
</organism>
<accession>A0AAV5RQP9</accession>
<keyword evidence="1" id="KW-1133">Transmembrane helix</keyword>
<dbReference type="Pfam" id="PF09796">
    <property type="entry name" value="QCR10"/>
    <property type="match status" value="1"/>
</dbReference>
<proteinExistence type="predicted"/>
<dbReference type="GO" id="GO:0006122">
    <property type="term" value="P:mitochondrial electron transport, ubiquinol to cytochrome c"/>
    <property type="evidence" value="ECO:0007669"/>
    <property type="project" value="InterPro"/>
</dbReference>
<gene>
    <name evidence="2" type="ORF">DAKH74_001980</name>
</gene>
<dbReference type="EMBL" id="BTGD01000001">
    <property type="protein sequence ID" value="GMM53582.1"/>
    <property type="molecule type" value="Genomic_DNA"/>
</dbReference>
<protein>
    <submittedName>
        <fullName evidence="2">Ubiquinol--cytochrome-c reductase subunit 10</fullName>
    </submittedName>
</protein>
<dbReference type="InterPro" id="IPR019182">
    <property type="entry name" value="Cytochrome_b-c1_su10_fun"/>
</dbReference>
<dbReference type="AlphaFoldDB" id="A0AAV5RQP9"/>
<dbReference type="GO" id="GO:0005739">
    <property type="term" value="C:mitochondrion"/>
    <property type="evidence" value="ECO:0007669"/>
    <property type="project" value="GOC"/>
</dbReference>
<sequence length="78" mass="8858">MTAYTSALRSKVLPHFGKLNVKNLFAYTPNLMLWGGASFAGIFVFVEGWPLFQQTMFSKIPILGQHWIKESDPEDLPQ</sequence>
<feature type="transmembrane region" description="Helical" evidence="1">
    <location>
        <begin position="31"/>
        <end position="52"/>
    </location>
</feature>
<dbReference type="PANTHER" id="PTHR28254:SF1">
    <property type="entry name" value="CYTOCHROME B-C1 COMPLEX SUBUNIT 10, MITOCHONDRIAL"/>
    <property type="match status" value="1"/>
</dbReference>
<dbReference type="PANTHER" id="PTHR28254">
    <property type="entry name" value="CYTOCHROME B-C1 COMPLEX SUBUNIT 10"/>
    <property type="match status" value="1"/>
</dbReference>
<comment type="caution">
    <text evidence="2">The sequence shown here is derived from an EMBL/GenBank/DDBJ whole genome shotgun (WGS) entry which is preliminary data.</text>
</comment>
<evidence type="ECO:0000313" key="3">
    <source>
        <dbReference type="Proteomes" id="UP001377567"/>
    </source>
</evidence>
<dbReference type="Proteomes" id="UP001377567">
    <property type="component" value="Unassembled WGS sequence"/>
</dbReference>
<name>A0AAV5RQP9_MAUHU</name>